<dbReference type="AlphaFoldDB" id="A0A5N6HZG3"/>
<evidence type="ECO:0000313" key="1">
    <source>
        <dbReference type="EMBL" id="KAE8404761.1"/>
    </source>
</evidence>
<keyword evidence="2" id="KW-1185">Reference proteome</keyword>
<dbReference type="CDD" id="cd09917">
    <property type="entry name" value="F-box_SF"/>
    <property type="match status" value="1"/>
</dbReference>
<dbReference type="GeneID" id="43666499"/>
<name>A0A5N6HZG3_9EURO</name>
<sequence length="430" mass="49457">MSPIVQLVLHVKKARAAINSINRGRKSDTKRNNPSRHNPFASSVSSTLDVNKLNPVPTSSLWDILPVEIQVKIFAHCGITDLLPLKLVCKAFYELLTTHEHAITRQYLRQRRHGSLPSPIDSEKTYTRHPEDDVVLLSDLFPPAKSAKGGHIYTFRYVYSLRRRQKLCSKLCYYIADRVMDRFVASEPAFMKFMFPSRNGRSDFVKQGTASISFYLTPLMYYTLYFLESYTLARREHTNILLHDFEAGRLPVPLPPDVRKSMYRGLQVKILRSPPFTNTATLIATHHCMQLLVSYLQYTVPPDEPGPSDDSWISSLLTVSPFIRLVEYFSAEIGDGGNQRMQRKDFMKNFHNDITSNEKDDINSLVFESAPNSHMHSSVQDVWFEVARQELASRRAMQHRAEHILIWDRLPVLLGCQDCRDFQDSVGYRA</sequence>
<organism evidence="1 2">
    <name type="scientific">Aspergillus pseudonomiae</name>
    <dbReference type="NCBI Taxonomy" id="1506151"/>
    <lineage>
        <taxon>Eukaryota</taxon>
        <taxon>Fungi</taxon>
        <taxon>Dikarya</taxon>
        <taxon>Ascomycota</taxon>
        <taxon>Pezizomycotina</taxon>
        <taxon>Eurotiomycetes</taxon>
        <taxon>Eurotiomycetidae</taxon>
        <taxon>Eurotiales</taxon>
        <taxon>Aspergillaceae</taxon>
        <taxon>Aspergillus</taxon>
        <taxon>Aspergillus subgen. Circumdati</taxon>
    </lineage>
</organism>
<dbReference type="Pfam" id="PF12937">
    <property type="entry name" value="F-box-like"/>
    <property type="match status" value="1"/>
</dbReference>
<dbReference type="Gene3D" id="1.20.1280.50">
    <property type="match status" value="1"/>
</dbReference>
<accession>A0A5N7DEE3</accession>
<dbReference type="RefSeq" id="XP_031942080.1">
    <property type="nucleotide sequence ID" value="XM_032081808.1"/>
</dbReference>
<dbReference type="PROSITE" id="PS50181">
    <property type="entry name" value="FBOX"/>
    <property type="match status" value="1"/>
</dbReference>
<dbReference type="InterPro" id="IPR001810">
    <property type="entry name" value="F-box_dom"/>
</dbReference>
<dbReference type="EMBL" id="ML736765">
    <property type="protein sequence ID" value="KAE8404761.1"/>
    <property type="molecule type" value="Genomic_DNA"/>
</dbReference>
<dbReference type="OrthoDB" id="8864979at2759"/>
<proteinExistence type="predicted"/>
<evidence type="ECO:0000313" key="2">
    <source>
        <dbReference type="Proteomes" id="UP000325579"/>
    </source>
</evidence>
<dbReference type="SUPFAM" id="SSF81383">
    <property type="entry name" value="F-box domain"/>
    <property type="match status" value="1"/>
</dbReference>
<accession>A0A5N6HZG3</accession>
<dbReference type="SMART" id="SM00256">
    <property type="entry name" value="FBOX"/>
    <property type="match status" value="1"/>
</dbReference>
<protein>
    <submittedName>
        <fullName evidence="1">Uncharacterized protein</fullName>
    </submittedName>
</protein>
<gene>
    <name evidence="1" type="ORF">BDV37DRAFT_246876</name>
</gene>
<dbReference type="Proteomes" id="UP000325579">
    <property type="component" value="Unassembled WGS sequence"/>
</dbReference>
<dbReference type="InterPro" id="IPR036047">
    <property type="entry name" value="F-box-like_dom_sf"/>
</dbReference>
<reference evidence="1 2" key="1">
    <citation type="submission" date="2019-04" db="EMBL/GenBank/DDBJ databases">
        <authorList>
            <consortium name="DOE Joint Genome Institute"/>
            <person name="Mondo S."/>
            <person name="Kjaerbolling I."/>
            <person name="Vesth T."/>
            <person name="Frisvad J.C."/>
            <person name="Nybo J.L."/>
            <person name="Theobald S."/>
            <person name="Kildgaard S."/>
            <person name="Isbrandt T."/>
            <person name="Kuo A."/>
            <person name="Sato A."/>
            <person name="Lyhne E.K."/>
            <person name="Kogle M.E."/>
            <person name="Wiebenga A."/>
            <person name="Kun R.S."/>
            <person name="Lubbers R.J."/>
            <person name="Makela M.R."/>
            <person name="Barry K."/>
            <person name="Chovatia M."/>
            <person name="Clum A."/>
            <person name="Daum C."/>
            <person name="Haridas S."/>
            <person name="He G."/>
            <person name="LaButti K."/>
            <person name="Lipzen A."/>
            <person name="Riley R."/>
            <person name="Salamov A."/>
            <person name="Simmons B.A."/>
            <person name="Magnuson J.K."/>
            <person name="Henrissat B."/>
            <person name="Mortensen U.H."/>
            <person name="Larsen T.O."/>
            <person name="Devries R.P."/>
            <person name="Grigoriev I.V."/>
            <person name="Machida M."/>
            <person name="Baker S.E."/>
            <person name="Andersen M.R."/>
            <person name="Cantor M.N."/>
            <person name="Hua S.X."/>
        </authorList>
    </citation>
    <scope>NUCLEOTIDE SEQUENCE [LARGE SCALE GENOMIC DNA]</scope>
    <source>
        <strain evidence="1 2">CBS 119388</strain>
    </source>
</reference>